<dbReference type="PANTHER" id="PTHR37937">
    <property type="entry name" value="CONJUGATIVE TRANSFER: DNA TRANSPORT"/>
    <property type="match status" value="1"/>
</dbReference>
<dbReference type="InterPro" id="IPR051539">
    <property type="entry name" value="T4SS-coupling_protein"/>
</dbReference>
<sequence length="432" mass="49002">MPKDGILIGKSAFRGEEKDVRIKKDDRRRHFYAIGQTGTGKSVLLQNMIVQDIRAGEGVAVIDPHGELIEKILELVPRERAEDVIYFDPGDTAYPMGLNMLEYDPKFPEHKTLIVNELLDIFNKLFNMATAGGPMFEQYFRNAALLVMEDPESGNTLLEIEKILADKSFRDYKLSKSKNIVVDMFWRQIAEKAGGEASLQNMVPYVVSKFDTFLANDIMRPIIAQEKSSFNVREAMDNKKILLLNLSKGRLGELNSSLLGLIMVGKILLAALSRVDIKDEALRQDFYLYIDEFQNVTTKSIATILSEARKYKLDLIITHQFIGQLEEDIQKAVFGNVGSICSFRIGSDDGEYMEKQFAPTFTAPDLLNIDNRNAYLKLLVDGQTSKPFNIKTIAPEKGNPEMAEYIKQLSRSKFARPREEVEEEIRRRHAGS</sequence>
<evidence type="ECO:0000256" key="7">
    <source>
        <dbReference type="SAM" id="MobiDB-lite"/>
    </source>
</evidence>
<proteinExistence type="inferred from homology"/>
<evidence type="ECO:0000313" key="9">
    <source>
        <dbReference type="Proteomes" id="UP000178894"/>
    </source>
</evidence>
<dbReference type="SUPFAM" id="SSF52540">
    <property type="entry name" value="P-loop containing nucleoside triphosphate hydrolases"/>
    <property type="match status" value="1"/>
</dbReference>
<keyword evidence="5" id="KW-1133">Transmembrane helix</keyword>
<evidence type="ECO:0000256" key="5">
    <source>
        <dbReference type="ARBA" id="ARBA00022989"/>
    </source>
</evidence>
<dbReference type="AlphaFoldDB" id="A0A1F5Y054"/>
<comment type="caution">
    <text evidence="8">The sequence shown here is derived from an EMBL/GenBank/DDBJ whole genome shotgun (WGS) entry which is preliminary data.</text>
</comment>
<gene>
    <name evidence="8" type="ORF">A3G54_01150</name>
</gene>
<dbReference type="STRING" id="1798364.A3G54_01150"/>
<evidence type="ECO:0008006" key="10">
    <source>
        <dbReference type="Google" id="ProtNLM"/>
    </source>
</evidence>
<dbReference type="Pfam" id="PF02534">
    <property type="entry name" value="T4SS-DNA_transf"/>
    <property type="match status" value="1"/>
</dbReference>
<evidence type="ECO:0000256" key="6">
    <source>
        <dbReference type="ARBA" id="ARBA00023136"/>
    </source>
</evidence>
<evidence type="ECO:0000256" key="3">
    <source>
        <dbReference type="ARBA" id="ARBA00022475"/>
    </source>
</evidence>
<protein>
    <recommendedName>
        <fullName evidence="10">Type IV secretion system coupling protein TraD DNA-binding domain-containing protein</fullName>
    </recommendedName>
</protein>
<dbReference type="EMBL" id="MFIQ01000013">
    <property type="protein sequence ID" value="OGF93565.1"/>
    <property type="molecule type" value="Genomic_DNA"/>
</dbReference>
<evidence type="ECO:0000256" key="1">
    <source>
        <dbReference type="ARBA" id="ARBA00004651"/>
    </source>
</evidence>
<dbReference type="Gene3D" id="3.40.50.300">
    <property type="entry name" value="P-loop containing nucleotide triphosphate hydrolases"/>
    <property type="match status" value="2"/>
</dbReference>
<feature type="region of interest" description="Disordered" evidence="7">
    <location>
        <begin position="409"/>
        <end position="432"/>
    </location>
</feature>
<comment type="subcellular location">
    <subcellularLocation>
        <location evidence="1">Cell membrane</location>
        <topology evidence="1">Multi-pass membrane protein</topology>
    </subcellularLocation>
</comment>
<keyword evidence="4" id="KW-0812">Transmembrane</keyword>
<dbReference type="GO" id="GO:0005886">
    <property type="term" value="C:plasma membrane"/>
    <property type="evidence" value="ECO:0007669"/>
    <property type="project" value="UniProtKB-SubCell"/>
</dbReference>
<keyword evidence="6" id="KW-0472">Membrane</keyword>
<dbReference type="Proteomes" id="UP000178894">
    <property type="component" value="Unassembled WGS sequence"/>
</dbReference>
<dbReference type="PANTHER" id="PTHR37937:SF1">
    <property type="entry name" value="CONJUGATIVE TRANSFER: DNA TRANSPORT"/>
    <property type="match status" value="1"/>
</dbReference>
<dbReference type="InterPro" id="IPR027417">
    <property type="entry name" value="P-loop_NTPase"/>
</dbReference>
<comment type="similarity">
    <text evidence="2">Belongs to the VirD4/TraG family.</text>
</comment>
<evidence type="ECO:0000256" key="4">
    <source>
        <dbReference type="ARBA" id="ARBA00022692"/>
    </source>
</evidence>
<reference evidence="8 9" key="1">
    <citation type="journal article" date="2016" name="Nat. Commun.">
        <title>Thousands of microbial genomes shed light on interconnected biogeochemical processes in an aquifer system.</title>
        <authorList>
            <person name="Anantharaman K."/>
            <person name="Brown C.T."/>
            <person name="Hug L.A."/>
            <person name="Sharon I."/>
            <person name="Castelle C.J."/>
            <person name="Probst A.J."/>
            <person name="Thomas B.C."/>
            <person name="Singh A."/>
            <person name="Wilkins M.J."/>
            <person name="Karaoz U."/>
            <person name="Brodie E.L."/>
            <person name="Williams K.H."/>
            <person name="Hubbard S.S."/>
            <person name="Banfield J.F."/>
        </authorList>
    </citation>
    <scope>NUCLEOTIDE SEQUENCE [LARGE SCALE GENOMIC DNA]</scope>
</reference>
<keyword evidence="3" id="KW-1003">Cell membrane</keyword>
<evidence type="ECO:0000256" key="2">
    <source>
        <dbReference type="ARBA" id="ARBA00008806"/>
    </source>
</evidence>
<evidence type="ECO:0000313" key="8">
    <source>
        <dbReference type="EMBL" id="OGF93565.1"/>
    </source>
</evidence>
<organism evidence="8 9">
    <name type="scientific">Candidatus Giovannonibacteria bacterium RIFCSPLOWO2_12_FULL_44_15</name>
    <dbReference type="NCBI Taxonomy" id="1798364"/>
    <lineage>
        <taxon>Bacteria</taxon>
        <taxon>Candidatus Giovannoniibacteriota</taxon>
    </lineage>
</organism>
<name>A0A1F5Y054_9BACT</name>
<accession>A0A1F5Y054</accession>
<dbReference type="InterPro" id="IPR003688">
    <property type="entry name" value="TraG/VirD4"/>
</dbReference>